<proteinExistence type="inferred from homology"/>
<dbReference type="OrthoDB" id="1933717at2759"/>
<evidence type="ECO:0000313" key="6">
    <source>
        <dbReference type="EMBL" id="KZZ94282.1"/>
    </source>
</evidence>
<comment type="caution">
    <text evidence="6">The sequence shown here is derived from an EMBL/GenBank/DDBJ whole genome shotgun (WGS) entry which is preliminary data.</text>
</comment>
<dbReference type="PANTHER" id="PTHR43976">
    <property type="entry name" value="SHORT CHAIN DEHYDROGENASE"/>
    <property type="match status" value="1"/>
</dbReference>
<keyword evidence="3" id="KW-0560">Oxidoreductase</keyword>
<keyword evidence="2" id="KW-0521">NADP</keyword>
<dbReference type="CDD" id="cd05374">
    <property type="entry name" value="17beta-HSD-like_SDR_c"/>
    <property type="match status" value="1"/>
</dbReference>
<dbReference type="GO" id="GO:0016491">
    <property type="term" value="F:oxidoreductase activity"/>
    <property type="evidence" value="ECO:0007669"/>
    <property type="project" value="UniProtKB-KW"/>
</dbReference>
<evidence type="ECO:0000259" key="5">
    <source>
        <dbReference type="SMART" id="SM00822"/>
    </source>
</evidence>
<dbReference type="PROSITE" id="PS00061">
    <property type="entry name" value="ADH_SHORT"/>
    <property type="match status" value="1"/>
</dbReference>
<protein>
    <submittedName>
        <fullName evidence="6">NAD(P)-binding domain protein</fullName>
    </submittedName>
</protein>
<dbReference type="Proteomes" id="UP000078544">
    <property type="component" value="Unassembled WGS sequence"/>
</dbReference>
<feature type="domain" description="Ketoreductase" evidence="5">
    <location>
        <begin position="6"/>
        <end position="180"/>
    </location>
</feature>
<dbReference type="EMBL" id="AZGY01000011">
    <property type="protein sequence ID" value="KZZ94282.1"/>
    <property type="molecule type" value="Genomic_DNA"/>
</dbReference>
<keyword evidence="7" id="KW-1185">Reference proteome</keyword>
<dbReference type="InterPro" id="IPR036291">
    <property type="entry name" value="NAD(P)-bd_dom_sf"/>
</dbReference>
<dbReference type="SUPFAM" id="SSF51735">
    <property type="entry name" value="NAD(P)-binding Rossmann-fold domains"/>
    <property type="match status" value="1"/>
</dbReference>
<evidence type="ECO:0000313" key="7">
    <source>
        <dbReference type="Proteomes" id="UP000078544"/>
    </source>
</evidence>
<sequence length="287" mass="30538">MTAKISTWLITGASSGIGKALALQALQAGHRVIGTSRDVSKAQKACPELSDRGVIWRQLDPGALDASEQFSKCVQDHPVDVLVNNAGYAFLGAVEDTSEDEIRQQMEVNFYGPLRTVKACLPAMRARGSGEIVLISSGAGFVARPSRSTYAASKFAIEAMHESLSREVSAFGIKVLIAELGAFRTPFSASIRTPAQYSSTGGVSSTYEDTVVREVLSATHNMVARPNAVRGDPDKAARAIVQAVTGGHEFLRMPLGSDCLDAWEKKLGELHGDLEATRAIAASTDVD</sequence>
<evidence type="ECO:0000256" key="1">
    <source>
        <dbReference type="ARBA" id="ARBA00006484"/>
    </source>
</evidence>
<reference evidence="6 7" key="1">
    <citation type="journal article" date="2016" name="Genome Biol. Evol.">
        <title>Divergent and convergent evolution of fungal pathogenicity.</title>
        <authorList>
            <person name="Shang Y."/>
            <person name="Xiao G."/>
            <person name="Zheng P."/>
            <person name="Cen K."/>
            <person name="Zhan S."/>
            <person name="Wang C."/>
        </authorList>
    </citation>
    <scope>NUCLEOTIDE SEQUENCE [LARGE SCALE GENOMIC DNA]</scope>
    <source>
        <strain evidence="6 7">RCEF 2490</strain>
    </source>
</reference>
<dbReference type="PRINTS" id="PR00081">
    <property type="entry name" value="GDHRDH"/>
</dbReference>
<dbReference type="AlphaFoldDB" id="A0A162IHH5"/>
<gene>
    <name evidence="6" type="ORF">AAL_05249</name>
</gene>
<evidence type="ECO:0000256" key="3">
    <source>
        <dbReference type="ARBA" id="ARBA00023002"/>
    </source>
</evidence>
<dbReference type="STRING" id="1081109.A0A162IHH5"/>
<dbReference type="PANTHER" id="PTHR43976:SF16">
    <property type="entry name" value="SHORT-CHAIN DEHYDROGENASE_REDUCTASE FAMILY PROTEIN"/>
    <property type="match status" value="1"/>
</dbReference>
<organism evidence="6 7">
    <name type="scientific">Moelleriella libera RCEF 2490</name>
    <dbReference type="NCBI Taxonomy" id="1081109"/>
    <lineage>
        <taxon>Eukaryota</taxon>
        <taxon>Fungi</taxon>
        <taxon>Dikarya</taxon>
        <taxon>Ascomycota</taxon>
        <taxon>Pezizomycotina</taxon>
        <taxon>Sordariomycetes</taxon>
        <taxon>Hypocreomycetidae</taxon>
        <taxon>Hypocreales</taxon>
        <taxon>Clavicipitaceae</taxon>
        <taxon>Moelleriella</taxon>
    </lineage>
</organism>
<dbReference type="InterPro" id="IPR020904">
    <property type="entry name" value="Sc_DH/Rdtase_CS"/>
</dbReference>
<dbReference type="Pfam" id="PF00106">
    <property type="entry name" value="adh_short"/>
    <property type="match status" value="1"/>
</dbReference>
<evidence type="ECO:0000256" key="2">
    <source>
        <dbReference type="ARBA" id="ARBA00022857"/>
    </source>
</evidence>
<dbReference type="SMART" id="SM00822">
    <property type="entry name" value="PKS_KR"/>
    <property type="match status" value="1"/>
</dbReference>
<dbReference type="PRINTS" id="PR00080">
    <property type="entry name" value="SDRFAMILY"/>
</dbReference>
<comment type="similarity">
    <text evidence="1 4">Belongs to the short-chain dehydrogenases/reductases (SDR) family.</text>
</comment>
<dbReference type="InterPro" id="IPR002347">
    <property type="entry name" value="SDR_fam"/>
</dbReference>
<evidence type="ECO:0000256" key="4">
    <source>
        <dbReference type="RuleBase" id="RU000363"/>
    </source>
</evidence>
<dbReference type="InterPro" id="IPR057326">
    <property type="entry name" value="KR_dom"/>
</dbReference>
<name>A0A162IHH5_9HYPO</name>
<accession>A0A162IHH5</accession>
<dbReference type="Gene3D" id="3.40.50.720">
    <property type="entry name" value="NAD(P)-binding Rossmann-like Domain"/>
    <property type="match status" value="1"/>
</dbReference>
<dbReference type="InterPro" id="IPR051911">
    <property type="entry name" value="SDR_oxidoreductase"/>
</dbReference>